<gene>
    <name evidence="3" type="ORF">FJTKL_06042</name>
</gene>
<accession>A0ABR4EX32</accession>
<name>A0ABR4EX32_9PEZI</name>
<evidence type="ECO:0000313" key="4">
    <source>
        <dbReference type="Proteomes" id="UP001600888"/>
    </source>
</evidence>
<evidence type="ECO:0000313" key="3">
    <source>
        <dbReference type="EMBL" id="KAL2287017.1"/>
    </source>
</evidence>
<dbReference type="InterPro" id="IPR000172">
    <property type="entry name" value="GMC_OxRdtase_N"/>
</dbReference>
<dbReference type="Gene3D" id="3.50.50.60">
    <property type="entry name" value="FAD/NAD(P)-binding domain"/>
    <property type="match status" value="1"/>
</dbReference>
<sequence length="234" mass="25205">MASEYDFVVVGGGTAGLVVATRLSESPDNRILVLEAGSDHTEDPRVKTPIFYSALLGSEADWGFRSEPQESLNGRVIHLHQSKALGGSSALNAHVFVPPAKGVIDSWEMLGNEGWNWNDLKTHLSKAYTSPAVDKGTEKALGIDGWAGRNDAAKGTIQTGFSGDNSQPVREAWASSFKHSGHYMPEDPFLNGSVGSFSCLATIDPVKNERSYSANAYSRTPTTVLSRGEPNFKF</sequence>
<comment type="caution">
    <text evidence="3">The sequence shown here is derived from an EMBL/GenBank/DDBJ whole genome shotgun (WGS) entry which is preliminary data.</text>
</comment>
<proteinExistence type="inferred from homology"/>
<dbReference type="EMBL" id="JBAWTH010000021">
    <property type="protein sequence ID" value="KAL2287017.1"/>
    <property type="molecule type" value="Genomic_DNA"/>
</dbReference>
<dbReference type="SUPFAM" id="SSF51905">
    <property type="entry name" value="FAD/NAD(P)-binding domain"/>
    <property type="match status" value="1"/>
</dbReference>
<dbReference type="Pfam" id="PF00732">
    <property type="entry name" value="GMC_oxred_N"/>
    <property type="match status" value="1"/>
</dbReference>
<keyword evidence="4" id="KW-1185">Reference proteome</keyword>
<comment type="similarity">
    <text evidence="1">Belongs to the GMC oxidoreductase family.</text>
</comment>
<reference evidence="3 4" key="1">
    <citation type="submission" date="2024-03" db="EMBL/GenBank/DDBJ databases">
        <title>A high-quality draft genome sequence of Diaporthe vaccinii, a causative agent of upright dieback and viscid rot disease in cranberry plants.</title>
        <authorList>
            <person name="Sarrasin M."/>
            <person name="Lang B.F."/>
            <person name="Burger G."/>
        </authorList>
    </citation>
    <scope>NUCLEOTIDE SEQUENCE [LARGE SCALE GENOMIC DNA]</scope>
    <source>
        <strain evidence="3 4">IS7</strain>
    </source>
</reference>
<evidence type="ECO:0000256" key="1">
    <source>
        <dbReference type="ARBA" id="ARBA00010790"/>
    </source>
</evidence>
<dbReference type="PANTHER" id="PTHR11552:SF210">
    <property type="entry name" value="GLUCOSE-METHANOL-CHOLINE OXIDOREDUCTASE N-TERMINAL DOMAIN-CONTAINING PROTEIN-RELATED"/>
    <property type="match status" value="1"/>
</dbReference>
<dbReference type="Gene3D" id="3.30.560.10">
    <property type="entry name" value="Glucose Oxidase, domain 3"/>
    <property type="match status" value="1"/>
</dbReference>
<organism evidence="3 4">
    <name type="scientific">Diaporthe vaccinii</name>
    <dbReference type="NCBI Taxonomy" id="105482"/>
    <lineage>
        <taxon>Eukaryota</taxon>
        <taxon>Fungi</taxon>
        <taxon>Dikarya</taxon>
        <taxon>Ascomycota</taxon>
        <taxon>Pezizomycotina</taxon>
        <taxon>Sordariomycetes</taxon>
        <taxon>Sordariomycetidae</taxon>
        <taxon>Diaporthales</taxon>
        <taxon>Diaporthaceae</taxon>
        <taxon>Diaporthe</taxon>
        <taxon>Diaporthe eres species complex</taxon>
    </lineage>
</organism>
<dbReference type="PANTHER" id="PTHR11552">
    <property type="entry name" value="GLUCOSE-METHANOL-CHOLINE GMC OXIDOREDUCTASE"/>
    <property type="match status" value="1"/>
</dbReference>
<protein>
    <recommendedName>
        <fullName evidence="2">Glucose-methanol-choline oxidoreductase N-terminal domain-containing protein</fullName>
    </recommendedName>
</protein>
<dbReference type="InterPro" id="IPR012132">
    <property type="entry name" value="GMC_OxRdtase"/>
</dbReference>
<dbReference type="InterPro" id="IPR036188">
    <property type="entry name" value="FAD/NAD-bd_sf"/>
</dbReference>
<feature type="domain" description="Glucose-methanol-choline oxidoreductase N-terminal" evidence="2">
    <location>
        <begin position="5"/>
        <end position="143"/>
    </location>
</feature>
<dbReference type="Proteomes" id="UP001600888">
    <property type="component" value="Unassembled WGS sequence"/>
</dbReference>
<evidence type="ECO:0000259" key="2">
    <source>
        <dbReference type="Pfam" id="PF00732"/>
    </source>
</evidence>